<name>A0A8H7CEF6_9AGAR</name>
<protein>
    <submittedName>
        <fullName evidence="2">Uncharacterized protein</fullName>
    </submittedName>
</protein>
<proteinExistence type="predicted"/>
<evidence type="ECO:0000313" key="3">
    <source>
        <dbReference type="Proteomes" id="UP000620124"/>
    </source>
</evidence>
<sequence>MQFLHTLQVEALLNKSLQARISTWKSSPSLLKVMRKFIWALLLLPNVQWYAGTNENTIIQVMRKSNIPGLPPVDGVNVQRSTFKKKVADSMVDGNKLNVATLTASLLGHSEHVNATLGLYFQIALVRLHCTWGHSNADFWPKIDEELAELRQAGSGELVTALQIVYEDNIQTYGDPAKSPFKTGAGVGEGSPTWLQHLHSLAPLIQRFSWCQGTKHRRPADFDLPNEEEPNENTDGAPEQLTVERSDVEGDEDAGNTSD</sequence>
<evidence type="ECO:0000256" key="1">
    <source>
        <dbReference type="SAM" id="MobiDB-lite"/>
    </source>
</evidence>
<dbReference type="Proteomes" id="UP000620124">
    <property type="component" value="Unassembled WGS sequence"/>
</dbReference>
<reference evidence="2" key="1">
    <citation type="submission" date="2020-05" db="EMBL/GenBank/DDBJ databases">
        <title>Mycena genomes resolve the evolution of fungal bioluminescence.</title>
        <authorList>
            <person name="Tsai I.J."/>
        </authorList>
    </citation>
    <scope>NUCLEOTIDE SEQUENCE</scope>
    <source>
        <strain evidence="2">CCC161011</strain>
    </source>
</reference>
<accession>A0A8H7CEF6</accession>
<gene>
    <name evidence="2" type="ORF">MVEN_02404400</name>
</gene>
<comment type="caution">
    <text evidence="2">The sequence shown here is derived from an EMBL/GenBank/DDBJ whole genome shotgun (WGS) entry which is preliminary data.</text>
</comment>
<evidence type="ECO:0000313" key="2">
    <source>
        <dbReference type="EMBL" id="KAF7332982.1"/>
    </source>
</evidence>
<dbReference type="AlphaFoldDB" id="A0A8H7CEF6"/>
<feature type="region of interest" description="Disordered" evidence="1">
    <location>
        <begin position="219"/>
        <end position="259"/>
    </location>
</feature>
<dbReference type="EMBL" id="JACAZI010000031">
    <property type="protein sequence ID" value="KAF7332982.1"/>
    <property type="molecule type" value="Genomic_DNA"/>
</dbReference>
<feature type="compositionally biased region" description="Acidic residues" evidence="1">
    <location>
        <begin position="249"/>
        <end position="259"/>
    </location>
</feature>
<keyword evidence="3" id="KW-1185">Reference proteome</keyword>
<dbReference type="OrthoDB" id="3050604at2759"/>
<organism evidence="2 3">
    <name type="scientific">Mycena venus</name>
    <dbReference type="NCBI Taxonomy" id="2733690"/>
    <lineage>
        <taxon>Eukaryota</taxon>
        <taxon>Fungi</taxon>
        <taxon>Dikarya</taxon>
        <taxon>Basidiomycota</taxon>
        <taxon>Agaricomycotina</taxon>
        <taxon>Agaricomycetes</taxon>
        <taxon>Agaricomycetidae</taxon>
        <taxon>Agaricales</taxon>
        <taxon>Marasmiineae</taxon>
        <taxon>Mycenaceae</taxon>
        <taxon>Mycena</taxon>
    </lineage>
</organism>